<evidence type="ECO:0000313" key="3">
    <source>
        <dbReference type="EMBL" id="CAL4773304.1"/>
    </source>
</evidence>
<dbReference type="CDD" id="cd07067">
    <property type="entry name" value="HP_PGM_like"/>
    <property type="match status" value="1"/>
</dbReference>
<dbReference type="InterPro" id="IPR029033">
    <property type="entry name" value="His_PPase_superfam"/>
</dbReference>
<dbReference type="Pfam" id="PF00300">
    <property type="entry name" value="His_Phos_1"/>
    <property type="match status" value="1"/>
</dbReference>
<keyword evidence="4" id="KW-1185">Reference proteome</keyword>
<evidence type="ECO:0000313" key="4">
    <source>
        <dbReference type="Proteomes" id="UP001152797"/>
    </source>
</evidence>
<dbReference type="EMBL" id="CAMXCT020001035">
    <property type="protein sequence ID" value="CAL1139367.1"/>
    <property type="molecule type" value="Genomic_DNA"/>
</dbReference>
<dbReference type="InterPro" id="IPR050275">
    <property type="entry name" value="PGM_Phosphatase"/>
</dbReference>
<organism evidence="1">
    <name type="scientific">Cladocopium goreaui</name>
    <dbReference type="NCBI Taxonomy" id="2562237"/>
    <lineage>
        <taxon>Eukaryota</taxon>
        <taxon>Sar</taxon>
        <taxon>Alveolata</taxon>
        <taxon>Dinophyceae</taxon>
        <taxon>Suessiales</taxon>
        <taxon>Symbiodiniaceae</taxon>
        <taxon>Cladocopium</taxon>
    </lineage>
</organism>
<dbReference type="OrthoDB" id="496981at2759"/>
<dbReference type="EMBL" id="CAMXCT030001035">
    <property type="protein sequence ID" value="CAL4773304.1"/>
    <property type="molecule type" value="Genomic_DNA"/>
</dbReference>
<name>A0A9P1C7B3_9DINO</name>
<reference evidence="2" key="2">
    <citation type="submission" date="2024-04" db="EMBL/GenBank/DDBJ databases">
        <authorList>
            <person name="Chen Y."/>
            <person name="Shah S."/>
            <person name="Dougan E. K."/>
            <person name="Thang M."/>
            <person name="Chan C."/>
        </authorList>
    </citation>
    <scope>NUCLEOTIDE SEQUENCE [LARGE SCALE GENOMIC DNA]</scope>
</reference>
<reference evidence="1" key="1">
    <citation type="submission" date="2022-10" db="EMBL/GenBank/DDBJ databases">
        <authorList>
            <person name="Chen Y."/>
            <person name="Dougan E. K."/>
            <person name="Chan C."/>
            <person name="Rhodes N."/>
            <person name="Thang M."/>
        </authorList>
    </citation>
    <scope>NUCLEOTIDE SEQUENCE</scope>
</reference>
<dbReference type="GO" id="GO:0005737">
    <property type="term" value="C:cytoplasm"/>
    <property type="evidence" value="ECO:0007669"/>
    <property type="project" value="TreeGrafter"/>
</dbReference>
<dbReference type="GO" id="GO:0016791">
    <property type="term" value="F:phosphatase activity"/>
    <property type="evidence" value="ECO:0007669"/>
    <property type="project" value="TreeGrafter"/>
</dbReference>
<dbReference type="InterPro" id="IPR013078">
    <property type="entry name" value="His_Pase_superF_clade-1"/>
</dbReference>
<dbReference type="Gene3D" id="3.40.50.1240">
    <property type="entry name" value="Phosphoglycerate mutase-like"/>
    <property type="match status" value="1"/>
</dbReference>
<dbReference type="PANTHER" id="PTHR48100:SF61">
    <property type="entry name" value="PHOSPHOGLYCERATE MUTASE"/>
    <property type="match status" value="1"/>
</dbReference>
<dbReference type="SUPFAM" id="SSF53254">
    <property type="entry name" value="Phosphoglycerate mutase-like"/>
    <property type="match status" value="1"/>
</dbReference>
<accession>A0A9P1C7B3</accession>
<dbReference type="PANTHER" id="PTHR48100">
    <property type="entry name" value="BROAD-SPECIFICITY PHOSPHATASE YOR283W-RELATED"/>
    <property type="match status" value="1"/>
</dbReference>
<dbReference type="AlphaFoldDB" id="A0A9P1C7B3"/>
<evidence type="ECO:0000313" key="2">
    <source>
        <dbReference type="EMBL" id="CAL1139367.1"/>
    </source>
</evidence>
<evidence type="ECO:0000313" key="1">
    <source>
        <dbReference type="EMBL" id="CAI3985992.1"/>
    </source>
</evidence>
<comment type="caution">
    <text evidence="1">The sequence shown here is derived from an EMBL/GenBank/DDBJ whole genome shotgun (WGS) entry which is preliminary data.</text>
</comment>
<dbReference type="EMBL" id="CAMXCT010001035">
    <property type="protein sequence ID" value="CAI3985992.1"/>
    <property type="molecule type" value="Genomic_DNA"/>
</dbReference>
<gene>
    <name evidence="1" type="ORF">C1SCF055_LOCUS13378</name>
</gene>
<dbReference type="Proteomes" id="UP001152797">
    <property type="component" value="Unassembled WGS sequence"/>
</dbReference>
<proteinExistence type="predicted"/>
<protein>
    <submittedName>
        <fullName evidence="3">Phosphoglycerate mutase-like protein (AtPGM)</fullName>
    </submittedName>
</protein>
<sequence length="294" mass="32770">MLLVLVSATTGAVCGFVASSWIRKRKPKKSYAQFESFEVIQQNLWSDAAKATAKADGAKNLEILRAGNLLGKTWPVRISCREANGASGKVIHFIRHGQGFHNSLFDFSSVFEFEVGDISPYHIPEMLDPPLTEIGRQQALRLRGVALQTAPQLVLVSPMSRALMTSNIAYAHLVGKIPFIAHDGCKEKSHAMAADYRRSATMAQADFPNVDFSLVPDKDPQLDALRPETDMDVAQRAYDFMLFIRDRPETEIVVSTHSAWLFNVFNVVMKCDSPEVAEWFANGEMRSVRVSFES</sequence>